<dbReference type="NCBIfam" id="TIGR01891">
    <property type="entry name" value="amidohydrolases"/>
    <property type="match status" value="1"/>
</dbReference>
<dbReference type="GO" id="GO:0046872">
    <property type="term" value="F:metal ion binding"/>
    <property type="evidence" value="ECO:0007669"/>
    <property type="project" value="UniProtKB-KW"/>
</dbReference>
<organism evidence="2 3">
    <name type="scientific">Phytoactinopolyspora alkaliphila</name>
    <dbReference type="NCBI Taxonomy" id="1783498"/>
    <lineage>
        <taxon>Bacteria</taxon>
        <taxon>Bacillati</taxon>
        <taxon>Actinomycetota</taxon>
        <taxon>Actinomycetes</taxon>
        <taxon>Jiangellales</taxon>
        <taxon>Jiangellaceae</taxon>
        <taxon>Phytoactinopolyspora</taxon>
    </lineage>
</organism>
<keyword evidence="1" id="KW-0464">Manganese</keyword>
<dbReference type="SUPFAM" id="SSF55031">
    <property type="entry name" value="Bacterial exopeptidase dimerisation domain"/>
    <property type="match status" value="1"/>
</dbReference>
<proteinExistence type="predicted"/>
<protein>
    <submittedName>
        <fullName evidence="2">Amidohydrolase</fullName>
    </submittedName>
</protein>
<evidence type="ECO:0000256" key="1">
    <source>
        <dbReference type="PIRSR" id="PIRSR005962-1"/>
    </source>
</evidence>
<dbReference type="SUPFAM" id="SSF53187">
    <property type="entry name" value="Zn-dependent exopeptidases"/>
    <property type="match status" value="1"/>
</dbReference>
<dbReference type="Gene3D" id="3.30.70.360">
    <property type="match status" value="1"/>
</dbReference>
<dbReference type="PANTHER" id="PTHR11014:SF63">
    <property type="entry name" value="METALLOPEPTIDASE, PUTATIVE (AFU_ORTHOLOGUE AFUA_6G09600)-RELATED"/>
    <property type="match status" value="1"/>
</dbReference>
<dbReference type="InterPro" id="IPR002933">
    <property type="entry name" value="Peptidase_M20"/>
</dbReference>
<feature type="binding site" evidence="1">
    <location>
        <position position="112"/>
    </location>
    <ligand>
        <name>Mn(2+)</name>
        <dbReference type="ChEBI" id="CHEBI:29035"/>
        <label>2</label>
    </ligand>
</feature>
<evidence type="ECO:0000313" key="3">
    <source>
        <dbReference type="Proteomes" id="UP000469185"/>
    </source>
</evidence>
<dbReference type="CDD" id="cd03886">
    <property type="entry name" value="M20_Acy1"/>
    <property type="match status" value="1"/>
</dbReference>
<dbReference type="RefSeq" id="WP_163818366.1">
    <property type="nucleotide sequence ID" value="NZ_JAAGOB010000004.1"/>
</dbReference>
<keyword evidence="2" id="KW-0378">Hydrolase</keyword>
<name>A0A6N9YL12_9ACTN</name>
<feature type="binding site" evidence="1">
    <location>
        <position position="362"/>
    </location>
    <ligand>
        <name>Mn(2+)</name>
        <dbReference type="ChEBI" id="CHEBI:29035"/>
        <label>2</label>
    </ligand>
</feature>
<dbReference type="Proteomes" id="UP000469185">
    <property type="component" value="Unassembled WGS sequence"/>
</dbReference>
<feature type="binding site" evidence="1">
    <location>
        <position position="170"/>
    </location>
    <ligand>
        <name>Mn(2+)</name>
        <dbReference type="ChEBI" id="CHEBI:29035"/>
        <label>2</label>
    </ligand>
</feature>
<dbReference type="GO" id="GO:0016787">
    <property type="term" value="F:hydrolase activity"/>
    <property type="evidence" value="ECO:0007669"/>
    <property type="project" value="UniProtKB-KW"/>
</dbReference>
<comment type="cofactor">
    <cofactor evidence="1">
        <name>Mn(2+)</name>
        <dbReference type="ChEBI" id="CHEBI:29035"/>
    </cofactor>
    <text evidence="1">The Mn(2+) ion enhances activity.</text>
</comment>
<feature type="binding site" evidence="1">
    <location>
        <position position="146"/>
    </location>
    <ligand>
        <name>Mn(2+)</name>
        <dbReference type="ChEBI" id="CHEBI:29035"/>
        <label>2</label>
    </ligand>
</feature>
<dbReference type="EMBL" id="JAAGOB010000004">
    <property type="protein sequence ID" value="NED95610.1"/>
    <property type="molecule type" value="Genomic_DNA"/>
</dbReference>
<sequence length="393" mass="41442">MREAMHNVTRLVEAVVDRTVALRRQLHARPELAFREYETAALVSAELDDIGVPYQMGVAGTGVVARLAGRAGPGPGPRLLLRADMDALPITEVDDGRPHRSVIPGVMHACGHDGHVAVLLGVLRLLSHTAPSWHGEVVAIFQPAEETDEGAAAVIATGVSDGADIALGLHLDSTIPVGFLAVGDGVQFASCHQFTIEMMGDAGHAGFGTAVDAVASASECVLAIEQLSATWDGQRASVAVLRAADMPNIVPEAVTISGTLRSLRPDGEAHSRHQLEQIVKWVGNRRRARASVIWGPDCPALVCDPGVTNMVRAAAESSTFVRQVVPGTPTTGCDDFARYAERAPACYFRVGSAPRTGAIDHHHPAFDLNEDALAPALEVLARASHAVLAETHS</sequence>
<dbReference type="InterPro" id="IPR036264">
    <property type="entry name" value="Bact_exopeptidase_dim_dom"/>
</dbReference>
<feature type="binding site" evidence="1">
    <location>
        <position position="110"/>
    </location>
    <ligand>
        <name>Mn(2+)</name>
        <dbReference type="ChEBI" id="CHEBI:29035"/>
        <label>2</label>
    </ligand>
</feature>
<gene>
    <name evidence="2" type="ORF">G1H11_09825</name>
</gene>
<keyword evidence="3" id="KW-1185">Reference proteome</keyword>
<dbReference type="Gene3D" id="3.40.630.10">
    <property type="entry name" value="Zn peptidases"/>
    <property type="match status" value="1"/>
</dbReference>
<dbReference type="PIRSF" id="PIRSF005962">
    <property type="entry name" value="Pept_M20D_amidohydro"/>
    <property type="match status" value="1"/>
</dbReference>
<dbReference type="InterPro" id="IPR017439">
    <property type="entry name" value="Amidohydrolase"/>
</dbReference>
<dbReference type="AlphaFoldDB" id="A0A6N9YL12"/>
<accession>A0A6N9YL12</accession>
<comment type="caution">
    <text evidence="2">The sequence shown here is derived from an EMBL/GenBank/DDBJ whole genome shotgun (WGS) entry which is preliminary data.</text>
</comment>
<keyword evidence="1" id="KW-0479">Metal-binding</keyword>
<reference evidence="2 3" key="1">
    <citation type="submission" date="2020-02" db="EMBL/GenBank/DDBJ databases">
        <authorList>
            <person name="Li X.-J."/>
            <person name="Feng X.-M."/>
        </authorList>
    </citation>
    <scope>NUCLEOTIDE SEQUENCE [LARGE SCALE GENOMIC DNA]</scope>
    <source>
        <strain evidence="2 3">CGMCC 4.7225</strain>
    </source>
</reference>
<dbReference type="PANTHER" id="PTHR11014">
    <property type="entry name" value="PEPTIDASE M20 FAMILY MEMBER"/>
    <property type="match status" value="1"/>
</dbReference>
<evidence type="ECO:0000313" key="2">
    <source>
        <dbReference type="EMBL" id="NED95610.1"/>
    </source>
</evidence>
<dbReference type="Pfam" id="PF01546">
    <property type="entry name" value="Peptidase_M20"/>
    <property type="match status" value="1"/>
</dbReference>